<dbReference type="EMBL" id="WUBZ01000009">
    <property type="protein sequence ID" value="MWV54225.1"/>
    <property type="molecule type" value="Genomic_DNA"/>
</dbReference>
<dbReference type="InterPro" id="IPR013078">
    <property type="entry name" value="His_Pase_superF_clade-1"/>
</dbReference>
<dbReference type="Gene3D" id="3.40.50.1240">
    <property type="entry name" value="Phosphoglycerate mutase-like"/>
    <property type="match status" value="1"/>
</dbReference>
<organism evidence="4 5">
    <name type="scientific">Chlorobium phaeovibrioides</name>
    <dbReference type="NCBI Taxonomy" id="1094"/>
    <lineage>
        <taxon>Bacteria</taxon>
        <taxon>Pseudomonadati</taxon>
        <taxon>Chlorobiota</taxon>
        <taxon>Chlorobiia</taxon>
        <taxon>Chlorobiales</taxon>
        <taxon>Chlorobiaceae</taxon>
        <taxon>Chlorobium/Pelodictyon group</taxon>
        <taxon>Chlorobium</taxon>
    </lineage>
</organism>
<dbReference type="PANTHER" id="PTHR47623:SF1">
    <property type="entry name" value="OS09G0287300 PROTEIN"/>
    <property type="match status" value="1"/>
</dbReference>
<evidence type="ECO:0000313" key="6">
    <source>
        <dbReference type="Proteomes" id="UP000327458"/>
    </source>
</evidence>
<reference evidence="3 7" key="3">
    <citation type="submission" date="2019-11" db="EMBL/GenBank/DDBJ databases">
        <title>Green- and brown-colored morphotypes of Chlorobia in the stratified aquatic ecosystems of Kandalaksha Gulf (White Sea): A model for study of the accessory genome evolution.</title>
        <authorList>
            <person name="Grouzdev D.S."/>
        </authorList>
    </citation>
    <scope>NUCLEOTIDE SEQUENCE [LARGE SCALE GENOMIC DNA]</scope>
    <source>
        <strain evidence="3 7">ZM</strain>
    </source>
</reference>
<feature type="binding site" evidence="1">
    <location>
        <begin position="8"/>
        <end position="15"/>
    </location>
    <ligand>
        <name>substrate</name>
    </ligand>
</feature>
<dbReference type="InterPro" id="IPR029033">
    <property type="entry name" value="His_PPase_superfam"/>
</dbReference>
<dbReference type="Proteomes" id="UP000327458">
    <property type="component" value="Unassembled WGS sequence"/>
</dbReference>
<evidence type="ECO:0000313" key="7">
    <source>
        <dbReference type="Proteomes" id="UP000489351"/>
    </source>
</evidence>
<evidence type="ECO:0000313" key="5">
    <source>
        <dbReference type="Proteomes" id="UP000279908"/>
    </source>
</evidence>
<dbReference type="EMBL" id="VMRG01000001">
    <property type="protein sequence ID" value="KAA6233236.1"/>
    <property type="molecule type" value="Genomic_DNA"/>
</dbReference>
<dbReference type="AlphaFoldDB" id="A0A432AWF0"/>
<feature type="binding site" evidence="1">
    <location>
        <position position="58"/>
    </location>
    <ligand>
        <name>substrate</name>
    </ligand>
</feature>
<keyword evidence="7" id="KW-1185">Reference proteome</keyword>
<accession>A0A432AWF0</accession>
<protein>
    <submittedName>
        <fullName evidence="4">Histidine phosphatase family protein</fullName>
    </submittedName>
</protein>
<sequence>MKTLYLARHAKSDWNSNCSDFERTLNEKGMNDAPLIAAAIAAKKGPKPDILISSPAKRALSTAEAFAEAFGIGKETIHMEMGIYHGGADELLELAQSVPDSAESLMLFGHNPAMSEFANRMGRNAPHHLSPCSVVRIDLDVAEWKEAGKEKGETLWHEHPEKNHDH</sequence>
<proteinExistence type="predicted"/>
<evidence type="ECO:0000256" key="1">
    <source>
        <dbReference type="PIRSR" id="PIRSR613078-2"/>
    </source>
</evidence>
<dbReference type="PANTHER" id="PTHR47623">
    <property type="entry name" value="OS09G0287300 PROTEIN"/>
    <property type="match status" value="1"/>
</dbReference>
<dbReference type="SUPFAM" id="SSF53254">
    <property type="entry name" value="Phosphoglycerate mutase-like"/>
    <property type="match status" value="1"/>
</dbReference>
<gene>
    <name evidence="4" type="ORF">EKD02_01820</name>
    <name evidence="2" type="ORF">FP507_09500</name>
    <name evidence="3" type="ORF">GJ685_03990</name>
</gene>
<evidence type="ECO:0000313" key="3">
    <source>
        <dbReference type="EMBL" id="MWV54225.1"/>
    </source>
</evidence>
<dbReference type="RefSeq" id="WP_126383553.1">
    <property type="nucleotide sequence ID" value="NZ_RXYK01000002.1"/>
</dbReference>
<evidence type="ECO:0000313" key="2">
    <source>
        <dbReference type="EMBL" id="KAA6233236.1"/>
    </source>
</evidence>
<dbReference type="CDD" id="cd07040">
    <property type="entry name" value="HP"/>
    <property type="match status" value="1"/>
</dbReference>
<dbReference type="Proteomes" id="UP000279908">
    <property type="component" value="Unassembled WGS sequence"/>
</dbReference>
<dbReference type="SMART" id="SM00855">
    <property type="entry name" value="PGAM"/>
    <property type="match status" value="1"/>
</dbReference>
<evidence type="ECO:0000313" key="4">
    <source>
        <dbReference type="EMBL" id="RTY39438.1"/>
    </source>
</evidence>
<dbReference type="Pfam" id="PF00300">
    <property type="entry name" value="His_Phos_1"/>
    <property type="match status" value="1"/>
</dbReference>
<reference evidence="2 6" key="2">
    <citation type="submission" date="2019-07" db="EMBL/GenBank/DDBJ databases">
        <title>Draft genome Sequence of Chlorobium phaeovibrioides sp. strain PhvTcv-s14, from the Phylum Chlorobi.</title>
        <authorList>
            <person name="Babenko V."/>
            <person name="Boldyreva D."/>
            <person name="Kanygina A."/>
            <person name="Selezneva O."/>
            <person name="Akopiyan T."/>
            <person name="Lunina O."/>
        </authorList>
    </citation>
    <scope>NUCLEOTIDE SEQUENCE [LARGE SCALE GENOMIC DNA]</scope>
    <source>
        <strain evidence="2 6">GrTcv12</strain>
    </source>
</reference>
<name>A0A432AWF0_CHLPH</name>
<comment type="caution">
    <text evidence="4">The sequence shown here is derived from an EMBL/GenBank/DDBJ whole genome shotgun (WGS) entry which is preliminary data.</text>
</comment>
<reference evidence="4 5" key="1">
    <citation type="submission" date="2018-12" db="EMBL/GenBank/DDBJ databases">
        <authorList>
            <person name="Lunina O.N."/>
            <person name="Grouzdev D.S."/>
            <person name="Gorlenko V.M."/>
            <person name="Savvichev A.S."/>
        </authorList>
    </citation>
    <scope>NUCLEOTIDE SEQUENCE [LARGE SCALE GENOMIC DNA]</scope>
    <source>
        <strain evidence="4 5">BrKhr-17</strain>
    </source>
</reference>
<dbReference type="Proteomes" id="UP000489351">
    <property type="component" value="Unassembled WGS sequence"/>
</dbReference>
<dbReference type="EMBL" id="RXYK01000002">
    <property type="protein sequence ID" value="RTY39438.1"/>
    <property type="molecule type" value="Genomic_DNA"/>
</dbReference>